<accession>A0A074ZEJ2</accession>
<dbReference type="Proteomes" id="UP000030641">
    <property type="component" value="Unassembled WGS sequence"/>
</dbReference>
<dbReference type="EMBL" id="KL584755">
    <property type="protein sequence ID" value="KEQ97061.1"/>
    <property type="molecule type" value="Genomic_DNA"/>
</dbReference>
<reference evidence="2 3" key="1">
    <citation type="journal article" date="2014" name="BMC Genomics">
        <title>Genome sequencing of four Aureobasidium pullulans varieties: biotechnological potential, stress tolerance, and description of new species.</title>
        <authorList>
            <person name="Gostin Ar C."/>
            <person name="Ohm R.A."/>
            <person name="Kogej T."/>
            <person name="Sonjak S."/>
            <person name="Turk M."/>
            <person name="Zajc J."/>
            <person name="Zalar P."/>
            <person name="Grube M."/>
            <person name="Sun H."/>
            <person name="Han J."/>
            <person name="Sharma A."/>
            <person name="Chiniquy J."/>
            <person name="Ngan C.Y."/>
            <person name="Lipzen A."/>
            <person name="Barry K."/>
            <person name="Grigoriev I.V."/>
            <person name="Gunde-Cimerman N."/>
        </authorList>
    </citation>
    <scope>NUCLEOTIDE SEQUENCE [LARGE SCALE GENOMIC DNA]</scope>
    <source>
        <strain evidence="2 3">EXF-2481</strain>
    </source>
</reference>
<dbReference type="HOGENOM" id="CLU_2670672_0_0_1"/>
<organism evidence="2 3">
    <name type="scientific">Aureobasidium subglaciale (strain EXF-2481)</name>
    <name type="common">Aureobasidium pullulans var. subglaciale</name>
    <dbReference type="NCBI Taxonomy" id="1043005"/>
    <lineage>
        <taxon>Eukaryota</taxon>
        <taxon>Fungi</taxon>
        <taxon>Dikarya</taxon>
        <taxon>Ascomycota</taxon>
        <taxon>Pezizomycotina</taxon>
        <taxon>Dothideomycetes</taxon>
        <taxon>Dothideomycetidae</taxon>
        <taxon>Dothideales</taxon>
        <taxon>Saccotheciaceae</taxon>
        <taxon>Aureobasidium</taxon>
    </lineage>
</organism>
<name>A0A074ZEJ2_AURSE</name>
<evidence type="ECO:0000313" key="2">
    <source>
        <dbReference type="EMBL" id="KEQ97061.1"/>
    </source>
</evidence>
<gene>
    <name evidence="2" type="ORF">AUEXF2481DRAFT_38460</name>
</gene>
<evidence type="ECO:0000313" key="3">
    <source>
        <dbReference type="Proteomes" id="UP000030641"/>
    </source>
</evidence>
<sequence length="75" mass="8166">MSIFNEAAVVFLFFFSSFCFYKRSTEGGMKEKYGATTIKGQTYAVMGVRGAYISLKVARRIACCCSSSPSATFGS</sequence>
<dbReference type="GeneID" id="25366111"/>
<evidence type="ECO:0000256" key="1">
    <source>
        <dbReference type="SAM" id="SignalP"/>
    </source>
</evidence>
<dbReference type="AlphaFoldDB" id="A0A074ZEJ2"/>
<feature type="signal peptide" evidence="1">
    <location>
        <begin position="1"/>
        <end position="27"/>
    </location>
</feature>
<dbReference type="InParanoid" id="A0A074ZEJ2"/>
<keyword evidence="3" id="KW-1185">Reference proteome</keyword>
<protein>
    <submittedName>
        <fullName evidence="2">Uncharacterized protein</fullName>
    </submittedName>
</protein>
<feature type="chain" id="PRO_5001704073" evidence="1">
    <location>
        <begin position="28"/>
        <end position="75"/>
    </location>
</feature>
<proteinExistence type="predicted"/>
<keyword evidence="1" id="KW-0732">Signal</keyword>
<dbReference type="RefSeq" id="XP_013345428.1">
    <property type="nucleotide sequence ID" value="XM_013489974.1"/>
</dbReference>